<keyword evidence="2" id="KW-0547">Nucleotide-binding</keyword>
<evidence type="ECO:0000313" key="2">
    <source>
        <dbReference type="EMBL" id="GFX98539.1"/>
    </source>
</evidence>
<evidence type="ECO:0000259" key="1">
    <source>
        <dbReference type="Pfam" id="PF21530"/>
    </source>
</evidence>
<keyword evidence="2" id="KW-0067">ATP-binding</keyword>
<accession>A0A8X6RTK0</accession>
<keyword evidence="3" id="KW-1185">Reference proteome</keyword>
<dbReference type="GO" id="GO:0004386">
    <property type="term" value="F:helicase activity"/>
    <property type="evidence" value="ECO:0007669"/>
    <property type="project" value="UniProtKB-KW"/>
</dbReference>
<name>A0A8X6RTK0_TRICX</name>
<feature type="domain" description="DNA helicase Pif1-like 2B" evidence="1">
    <location>
        <begin position="16"/>
        <end position="61"/>
    </location>
</feature>
<dbReference type="InterPro" id="IPR027417">
    <property type="entry name" value="P-loop_NTPase"/>
</dbReference>
<keyword evidence="2" id="KW-0378">Hydrolase</keyword>
<dbReference type="GO" id="GO:0006260">
    <property type="term" value="P:DNA replication"/>
    <property type="evidence" value="ECO:0007669"/>
    <property type="project" value="TreeGrafter"/>
</dbReference>
<protein>
    <submittedName>
        <fullName evidence="2">ATP-dependent DNA helicase</fullName>
    </submittedName>
</protein>
<organism evidence="2 3">
    <name type="scientific">Trichonephila clavipes</name>
    <name type="common">Golden silk orbweaver</name>
    <name type="synonym">Nephila clavipes</name>
    <dbReference type="NCBI Taxonomy" id="2585209"/>
    <lineage>
        <taxon>Eukaryota</taxon>
        <taxon>Metazoa</taxon>
        <taxon>Ecdysozoa</taxon>
        <taxon>Arthropoda</taxon>
        <taxon>Chelicerata</taxon>
        <taxon>Arachnida</taxon>
        <taxon>Araneae</taxon>
        <taxon>Araneomorphae</taxon>
        <taxon>Entelegynae</taxon>
        <taxon>Araneoidea</taxon>
        <taxon>Nephilidae</taxon>
        <taxon>Trichonephila</taxon>
    </lineage>
</organism>
<dbReference type="PANTHER" id="PTHR23274">
    <property type="entry name" value="DNA HELICASE-RELATED"/>
    <property type="match status" value="1"/>
</dbReference>
<dbReference type="InterPro" id="IPR049163">
    <property type="entry name" value="Pif1-like_2B_dom"/>
</dbReference>
<sequence length="168" mass="18642">METIMDTELSTSYPVEFLNSLELSGVPSLKLQWKLNVPVMLMRNLNAPLLCNGTRLRITKLGQNILGATILTGVGKGKSVIIPRIPIILTDLPFQFKRVQLPVKLSFAVTINKAQGQILQVAGVHLEKRCSSHGQLYVAYLLVCNARNLHIFAPNGKTYNIVYKSILD</sequence>
<dbReference type="EMBL" id="BMAU01021203">
    <property type="protein sequence ID" value="GFX98539.1"/>
    <property type="molecule type" value="Genomic_DNA"/>
</dbReference>
<dbReference type="SUPFAM" id="SSF52540">
    <property type="entry name" value="P-loop containing nucleoside triphosphate hydrolases"/>
    <property type="match status" value="1"/>
</dbReference>
<dbReference type="Proteomes" id="UP000887159">
    <property type="component" value="Unassembled WGS sequence"/>
</dbReference>
<comment type="caution">
    <text evidence="2">The sequence shown here is derived from an EMBL/GenBank/DDBJ whole genome shotgun (WGS) entry which is preliminary data.</text>
</comment>
<evidence type="ECO:0000313" key="3">
    <source>
        <dbReference type="Proteomes" id="UP000887159"/>
    </source>
</evidence>
<dbReference type="PANTHER" id="PTHR23274:SF51">
    <property type="entry name" value="OS03G0423850 PROTEIN"/>
    <property type="match status" value="1"/>
</dbReference>
<dbReference type="Pfam" id="PF21530">
    <property type="entry name" value="Pif1_2B_dom"/>
    <property type="match status" value="1"/>
</dbReference>
<reference evidence="2" key="1">
    <citation type="submission" date="2020-08" db="EMBL/GenBank/DDBJ databases">
        <title>Multicomponent nature underlies the extraordinary mechanical properties of spider dragline silk.</title>
        <authorList>
            <person name="Kono N."/>
            <person name="Nakamura H."/>
            <person name="Mori M."/>
            <person name="Yoshida Y."/>
            <person name="Ohtoshi R."/>
            <person name="Malay A.D."/>
            <person name="Moran D.A.P."/>
            <person name="Tomita M."/>
            <person name="Numata K."/>
            <person name="Arakawa K."/>
        </authorList>
    </citation>
    <scope>NUCLEOTIDE SEQUENCE</scope>
</reference>
<dbReference type="AlphaFoldDB" id="A0A8X6RTK0"/>
<keyword evidence="2" id="KW-0347">Helicase</keyword>
<proteinExistence type="predicted"/>
<dbReference type="GO" id="GO:0005657">
    <property type="term" value="C:replication fork"/>
    <property type="evidence" value="ECO:0007669"/>
    <property type="project" value="TreeGrafter"/>
</dbReference>
<gene>
    <name evidence="2" type="primary">101740342</name>
    <name evidence="2" type="ORF">TNCV_1501171</name>
</gene>